<feature type="domain" description="Stress-response A/B barrel" evidence="1">
    <location>
        <begin position="2"/>
        <end position="91"/>
    </location>
</feature>
<evidence type="ECO:0000313" key="2">
    <source>
        <dbReference type="EMBL" id="WFD10554.1"/>
    </source>
</evidence>
<dbReference type="PANTHER" id="PTHR37832:SF1">
    <property type="entry name" value="STRESS-RESPONSE A_B BARREL DOMAIN-CONTAINING PROTEIN"/>
    <property type="match status" value="1"/>
</dbReference>
<dbReference type="Pfam" id="PF07876">
    <property type="entry name" value="Dabb"/>
    <property type="match status" value="1"/>
</dbReference>
<dbReference type="Gene3D" id="3.30.70.100">
    <property type="match status" value="1"/>
</dbReference>
<dbReference type="SUPFAM" id="SSF54909">
    <property type="entry name" value="Dimeric alpha+beta barrel"/>
    <property type="match status" value="1"/>
</dbReference>
<dbReference type="SMART" id="SM00886">
    <property type="entry name" value="Dabb"/>
    <property type="match status" value="1"/>
</dbReference>
<dbReference type="Proteomes" id="UP001222800">
    <property type="component" value="Chromosome"/>
</dbReference>
<dbReference type="PANTHER" id="PTHR37832">
    <property type="entry name" value="BLL2683 PROTEIN"/>
    <property type="match status" value="1"/>
</dbReference>
<protein>
    <submittedName>
        <fullName evidence="2">Dabb family protein</fullName>
    </submittedName>
</protein>
<accession>A0ABY8ECC9</accession>
<keyword evidence="3" id="KW-1185">Reference proteome</keyword>
<dbReference type="EMBL" id="CP120733">
    <property type="protein sequence ID" value="WFD10554.1"/>
    <property type="molecule type" value="Genomic_DNA"/>
</dbReference>
<dbReference type="InterPro" id="IPR013097">
    <property type="entry name" value="Dabb"/>
</dbReference>
<organism evidence="2 3">
    <name type="scientific">Tepidibacter hydrothermalis</name>
    <dbReference type="NCBI Taxonomy" id="3036126"/>
    <lineage>
        <taxon>Bacteria</taxon>
        <taxon>Bacillati</taxon>
        <taxon>Bacillota</taxon>
        <taxon>Clostridia</taxon>
        <taxon>Peptostreptococcales</taxon>
        <taxon>Peptostreptococcaceae</taxon>
        <taxon>Tepidibacter</taxon>
    </lineage>
</organism>
<sequence>MIKHIVFFRFDDKKEVEEVKRRLLGMDGKIDVLRHIEVGVNFLESDRNYDLCLTTHFDSMEDLKIYADHEVHVPVKEYIKSVASSSACVDYEII</sequence>
<proteinExistence type="predicted"/>
<dbReference type="InterPro" id="IPR011008">
    <property type="entry name" value="Dimeric_a/b-barrel"/>
</dbReference>
<evidence type="ECO:0000259" key="1">
    <source>
        <dbReference type="PROSITE" id="PS51502"/>
    </source>
</evidence>
<dbReference type="RefSeq" id="WP_277732521.1">
    <property type="nucleotide sequence ID" value="NZ_CP120733.1"/>
</dbReference>
<name>A0ABY8ECC9_9FIRM</name>
<dbReference type="PROSITE" id="PS51502">
    <property type="entry name" value="S_R_A_B_BARREL"/>
    <property type="match status" value="1"/>
</dbReference>
<evidence type="ECO:0000313" key="3">
    <source>
        <dbReference type="Proteomes" id="UP001222800"/>
    </source>
</evidence>
<gene>
    <name evidence="2" type="ORF">P4S50_00340</name>
</gene>
<reference evidence="2 3" key="1">
    <citation type="submission" date="2023-03" db="EMBL/GenBank/DDBJ databases">
        <title>Complete genome sequence of Tepidibacter sp. SWIR-1, isolated from a deep-sea hydrothermal vent.</title>
        <authorList>
            <person name="Li X."/>
        </authorList>
    </citation>
    <scope>NUCLEOTIDE SEQUENCE [LARGE SCALE GENOMIC DNA]</scope>
    <source>
        <strain evidence="2 3">SWIR-1</strain>
    </source>
</reference>